<dbReference type="Proteomes" id="UP000295066">
    <property type="component" value="Unassembled WGS sequence"/>
</dbReference>
<dbReference type="GO" id="GO:0000976">
    <property type="term" value="F:transcription cis-regulatory region binding"/>
    <property type="evidence" value="ECO:0007669"/>
    <property type="project" value="TreeGrafter"/>
</dbReference>
<evidence type="ECO:0000259" key="5">
    <source>
        <dbReference type="PROSITE" id="PS50977"/>
    </source>
</evidence>
<evidence type="ECO:0000313" key="7">
    <source>
        <dbReference type="Proteomes" id="UP000295066"/>
    </source>
</evidence>
<dbReference type="SUPFAM" id="SSF46689">
    <property type="entry name" value="Homeodomain-like"/>
    <property type="match status" value="1"/>
</dbReference>
<evidence type="ECO:0000256" key="3">
    <source>
        <dbReference type="ARBA" id="ARBA00023163"/>
    </source>
</evidence>
<comment type="caution">
    <text evidence="6">The sequence shown here is derived from an EMBL/GenBank/DDBJ whole genome shotgun (WGS) entry which is preliminary data.</text>
</comment>
<dbReference type="PANTHER" id="PTHR30055:SF234">
    <property type="entry name" value="HTH-TYPE TRANSCRIPTIONAL REGULATOR BETI"/>
    <property type="match status" value="1"/>
</dbReference>
<keyword evidence="2 4" id="KW-0238">DNA-binding</keyword>
<dbReference type="RefSeq" id="WP_166670196.1">
    <property type="nucleotide sequence ID" value="NZ_SORI01000026.1"/>
</dbReference>
<evidence type="ECO:0000256" key="4">
    <source>
        <dbReference type="PROSITE-ProRule" id="PRU00335"/>
    </source>
</evidence>
<protein>
    <submittedName>
        <fullName evidence="6">TetR family transcriptional regulator</fullName>
    </submittedName>
</protein>
<dbReference type="PANTHER" id="PTHR30055">
    <property type="entry name" value="HTH-TYPE TRANSCRIPTIONAL REGULATOR RUTR"/>
    <property type="match status" value="1"/>
</dbReference>
<sequence>MAEEGREARKAILRAAREGFAARGFYGTSMEYITRNAGVSKGAVYWYFPGKWEVYKAVVAEEAERLKGIVLPPGLELPPGEAMDFFLTRGERLIDIFAEDPVCRLLFVHLQLEAMRGREEMIELVTTLRASITEDAISVIEAVFPGNILTRRGISHRELVNMFVGILNGIILNIELTITREEARRNWRFLIRSVLGGIGNEP</sequence>
<feature type="DNA-binding region" description="H-T-H motif" evidence="4">
    <location>
        <begin position="29"/>
        <end position="48"/>
    </location>
</feature>
<dbReference type="InterPro" id="IPR050109">
    <property type="entry name" value="HTH-type_TetR-like_transc_reg"/>
</dbReference>
<accession>A0A4R8M595</accession>
<dbReference type="InterPro" id="IPR001647">
    <property type="entry name" value="HTH_TetR"/>
</dbReference>
<name>A0A4R8M595_9BACT</name>
<evidence type="ECO:0000256" key="2">
    <source>
        <dbReference type="ARBA" id="ARBA00023125"/>
    </source>
</evidence>
<organism evidence="6 7">
    <name type="scientific">Aminivibrio pyruvatiphilus</name>
    <dbReference type="NCBI Taxonomy" id="1005740"/>
    <lineage>
        <taxon>Bacteria</taxon>
        <taxon>Thermotogati</taxon>
        <taxon>Synergistota</taxon>
        <taxon>Synergistia</taxon>
        <taxon>Synergistales</taxon>
        <taxon>Aminobacteriaceae</taxon>
        <taxon>Aminivibrio</taxon>
    </lineage>
</organism>
<dbReference type="InterPro" id="IPR009057">
    <property type="entry name" value="Homeodomain-like_sf"/>
</dbReference>
<dbReference type="Gene3D" id="1.10.357.10">
    <property type="entry name" value="Tetracycline Repressor, domain 2"/>
    <property type="match status" value="1"/>
</dbReference>
<dbReference type="Pfam" id="PF00440">
    <property type="entry name" value="TetR_N"/>
    <property type="match status" value="1"/>
</dbReference>
<evidence type="ECO:0000256" key="1">
    <source>
        <dbReference type="ARBA" id="ARBA00023015"/>
    </source>
</evidence>
<feature type="domain" description="HTH tetR-type" evidence="5">
    <location>
        <begin position="6"/>
        <end position="66"/>
    </location>
</feature>
<dbReference type="GO" id="GO:0003700">
    <property type="term" value="F:DNA-binding transcription factor activity"/>
    <property type="evidence" value="ECO:0007669"/>
    <property type="project" value="TreeGrafter"/>
</dbReference>
<proteinExistence type="predicted"/>
<keyword evidence="7" id="KW-1185">Reference proteome</keyword>
<reference evidence="6 7" key="1">
    <citation type="submission" date="2019-03" db="EMBL/GenBank/DDBJ databases">
        <title>Genomic Encyclopedia of Type Strains, Phase IV (KMG-IV): sequencing the most valuable type-strain genomes for metagenomic binning, comparative biology and taxonomic classification.</title>
        <authorList>
            <person name="Goeker M."/>
        </authorList>
    </citation>
    <scope>NUCLEOTIDE SEQUENCE [LARGE SCALE GENOMIC DNA]</scope>
    <source>
        <strain evidence="6 7">DSM 25964</strain>
    </source>
</reference>
<keyword evidence="1" id="KW-0805">Transcription regulation</keyword>
<evidence type="ECO:0000313" key="6">
    <source>
        <dbReference type="EMBL" id="TDY54992.1"/>
    </source>
</evidence>
<dbReference type="InterPro" id="IPR023772">
    <property type="entry name" value="DNA-bd_HTH_TetR-type_CS"/>
</dbReference>
<dbReference type="AlphaFoldDB" id="A0A4R8M595"/>
<dbReference type="PROSITE" id="PS01081">
    <property type="entry name" value="HTH_TETR_1"/>
    <property type="match status" value="1"/>
</dbReference>
<keyword evidence="3" id="KW-0804">Transcription</keyword>
<dbReference type="EMBL" id="SORI01000026">
    <property type="protein sequence ID" value="TDY54992.1"/>
    <property type="molecule type" value="Genomic_DNA"/>
</dbReference>
<dbReference type="PROSITE" id="PS50977">
    <property type="entry name" value="HTH_TETR_2"/>
    <property type="match status" value="1"/>
</dbReference>
<dbReference type="PRINTS" id="PR00455">
    <property type="entry name" value="HTHTETR"/>
</dbReference>
<gene>
    <name evidence="6" type="ORF">C8D99_12615</name>
</gene>